<dbReference type="EMBL" id="WSEL01000009">
    <property type="protein sequence ID" value="MVQ31313.1"/>
    <property type="molecule type" value="Genomic_DNA"/>
</dbReference>
<organism evidence="3 4">
    <name type="scientific">Ramlibacter pinisoli</name>
    <dbReference type="NCBI Taxonomy" id="2682844"/>
    <lineage>
        <taxon>Bacteria</taxon>
        <taxon>Pseudomonadati</taxon>
        <taxon>Pseudomonadota</taxon>
        <taxon>Betaproteobacteria</taxon>
        <taxon>Burkholderiales</taxon>
        <taxon>Comamonadaceae</taxon>
        <taxon>Ramlibacter</taxon>
    </lineage>
</organism>
<keyword evidence="1" id="KW-0479">Metal-binding</keyword>
<dbReference type="SUPFAM" id="SSF54593">
    <property type="entry name" value="Glyoxalase/Bleomycin resistance protein/Dihydroxybiphenyl dioxygenase"/>
    <property type="match status" value="1"/>
</dbReference>
<protein>
    <submittedName>
        <fullName evidence="3">VOC family protein</fullName>
    </submittedName>
</protein>
<dbReference type="GO" id="GO:0004493">
    <property type="term" value="F:methylmalonyl-CoA epimerase activity"/>
    <property type="evidence" value="ECO:0007669"/>
    <property type="project" value="TreeGrafter"/>
</dbReference>
<evidence type="ECO:0000259" key="2">
    <source>
        <dbReference type="PROSITE" id="PS51819"/>
    </source>
</evidence>
<dbReference type="PANTHER" id="PTHR43048:SF3">
    <property type="entry name" value="METHYLMALONYL-COA EPIMERASE, MITOCHONDRIAL"/>
    <property type="match status" value="1"/>
</dbReference>
<evidence type="ECO:0000256" key="1">
    <source>
        <dbReference type="ARBA" id="ARBA00022723"/>
    </source>
</evidence>
<evidence type="ECO:0000313" key="3">
    <source>
        <dbReference type="EMBL" id="MVQ31313.1"/>
    </source>
</evidence>
<gene>
    <name evidence="3" type="ORF">GON04_17790</name>
</gene>
<dbReference type="InterPro" id="IPR029068">
    <property type="entry name" value="Glyas_Bleomycin-R_OHBP_Dase"/>
</dbReference>
<sequence length="183" mass="20739">MSRFFGEIRQVAYLVPDIEAAMHHWASVLGVGPWYYNPRVPIRNYTYRGERYEPHNSVALANAGGLQIELLQTRNDVPSMYRDFLRAGLQGVQHVAYWTEDFDADLRRAEEAGFKVCMGGEVGERGRFVYFEEKPAGNAFPGTVVELSEVAGPKGKLFRLIREASQGWDGRDPVRPFPDLDTL</sequence>
<dbReference type="GO" id="GO:0046872">
    <property type="term" value="F:metal ion binding"/>
    <property type="evidence" value="ECO:0007669"/>
    <property type="project" value="UniProtKB-KW"/>
</dbReference>
<dbReference type="AlphaFoldDB" id="A0A6N8IZ90"/>
<comment type="caution">
    <text evidence="3">The sequence shown here is derived from an EMBL/GenBank/DDBJ whole genome shotgun (WGS) entry which is preliminary data.</text>
</comment>
<dbReference type="GO" id="GO:0046491">
    <property type="term" value="P:L-methylmalonyl-CoA metabolic process"/>
    <property type="evidence" value="ECO:0007669"/>
    <property type="project" value="TreeGrafter"/>
</dbReference>
<keyword evidence="4" id="KW-1185">Reference proteome</keyword>
<dbReference type="Gene3D" id="3.10.180.10">
    <property type="entry name" value="2,3-Dihydroxybiphenyl 1,2-Dioxygenase, domain 1"/>
    <property type="match status" value="1"/>
</dbReference>
<feature type="domain" description="VOC" evidence="2">
    <location>
        <begin position="7"/>
        <end position="145"/>
    </location>
</feature>
<dbReference type="InterPro" id="IPR037523">
    <property type="entry name" value="VOC_core"/>
</dbReference>
<accession>A0A6N8IZ90</accession>
<reference evidence="3 4" key="1">
    <citation type="submission" date="2019-12" db="EMBL/GenBank/DDBJ databases">
        <authorList>
            <person name="Huq M.A."/>
        </authorList>
    </citation>
    <scope>NUCLEOTIDE SEQUENCE [LARGE SCALE GENOMIC DNA]</scope>
    <source>
        <strain evidence="3 4">MAH-25</strain>
    </source>
</reference>
<dbReference type="InterPro" id="IPR051785">
    <property type="entry name" value="MMCE/EMCE_epimerase"/>
</dbReference>
<evidence type="ECO:0000313" key="4">
    <source>
        <dbReference type="Proteomes" id="UP000469385"/>
    </source>
</evidence>
<dbReference type="PROSITE" id="PS51819">
    <property type="entry name" value="VOC"/>
    <property type="match status" value="1"/>
</dbReference>
<dbReference type="PANTHER" id="PTHR43048">
    <property type="entry name" value="METHYLMALONYL-COA EPIMERASE"/>
    <property type="match status" value="1"/>
</dbReference>
<dbReference type="Proteomes" id="UP000469385">
    <property type="component" value="Unassembled WGS sequence"/>
</dbReference>
<proteinExistence type="predicted"/>
<dbReference type="Pfam" id="PF13669">
    <property type="entry name" value="Glyoxalase_4"/>
    <property type="match status" value="1"/>
</dbReference>
<name>A0A6N8IZ90_9BURK</name>
<dbReference type="RefSeq" id="WP_157399373.1">
    <property type="nucleotide sequence ID" value="NZ_WSEL01000009.1"/>
</dbReference>